<evidence type="ECO:0000256" key="1">
    <source>
        <dbReference type="SAM" id="MobiDB-lite"/>
    </source>
</evidence>
<dbReference type="Gene3D" id="3.60.10.10">
    <property type="entry name" value="Endonuclease/exonuclease/phosphatase"/>
    <property type="match status" value="1"/>
</dbReference>
<dbReference type="RefSeq" id="XP_018495462.1">
    <property type="nucleotide sequence ID" value="XM_018639946.1"/>
</dbReference>
<dbReference type="Proteomes" id="UP000694867">
    <property type="component" value="Unplaced"/>
</dbReference>
<keyword evidence="3" id="KW-1185">Reference proteome</keyword>
<dbReference type="PANTHER" id="PTHR47510">
    <property type="entry name" value="REVERSE TRANSCRIPTASE DOMAIN-CONTAINING PROTEIN"/>
    <property type="match status" value="1"/>
</dbReference>
<reference evidence="4" key="1">
    <citation type="submission" date="2025-08" db="UniProtKB">
        <authorList>
            <consortium name="RefSeq"/>
        </authorList>
    </citation>
    <scope>IDENTIFICATION</scope>
</reference>
<proteinExistence type="predicted"/>
<evidence type="ECO:0000259" key="2">
    <source>
        <dbReference type="Pfam" id="PF03372"/>
    </source>
</evidence>
<dbReference type="InterPro" id="IPR036691">
    <property type="entry name" value="Endo/exonu/phosph_ase_sf"/>
</dbReference>
<dbReference type="GeneID" id="108864395"/>
<dbReference type="KEGG" id="goe:108864395"/>
<evidence type="ECO:0000313" key="4">
    <source>
        <dbReference type="RefSeq" id="XP_018495462.1"/>
    </source>
</evidence>
<dbReference type="GO" id="GO:0003824">
    <property type="term" value="F:catalytic activity"/>
    <property type="evidence" value="ECO:0007669"/>
    <property type="project" value="InterPro"/>
</dbReference>
<accession>A0AAJ7L6E7</accession>
<sequence length="502" mass="56235">MTLLSQEDVSKFDVIVLTETWTTTQTNIKGFYAVECLAVKAGGRGRPSGGVAVLYSNQLGNVRIVSTSDNCVILAAESINIIAMYSSPAEEPRVFLEKVTTSIDSVNLTKPTLVCGDFNCPVDKPSTRKTKLLFRTMELRGLWMPTESLEHTFIGPRGRDGLSRELDLSRLLLLASPLLYNPQDISVEEFNSAIVDSIRQGILRKNPRREGSWFTPACRLARSYMMQAYILSRIQPYMTSNYTRMRRAYRRVIRDAKAAHSERVEAILLREAARHPYRWLRSEARVTACPVPSAALREHFRKMFTGANSIPDQTPLYPSVWSATTSLSRTILGQRFSVDEVAGAIMVSPLRKATGPDLIRNEHLRQALVLSLVITAMFNKILETAELPRSWSERLLRVIPKGKGDPLAPSSYRGIAKKNVIYKLLSGILARRLEVFLESESFLSPEQHGFRREMSTYTAASVLLNREDLVLLEDGVVDANQSGKRLGLPKETASASSSSRHW</sequence>
<feature type="domain" description="Endonuclease/exonuclease/phosphatase" evidence="2">
    <location>
        <begin position="4"/>
        <end position="131"/>
    </location>
</feature>
<dbReference type="InterPro" id="IPR005135">
    <property type="entry name" value="Endo/exonuclease/phosphatase"/>
</dbReference>
<name>A0AAJ7L6E7_9ACAR</name>
<gene>
    <name evidence="4" type="primary">LOC108864395</name>
</gene>
<dbReference type="PANTHER" id="PTHR47510:SF3">
    <property type="entry name" value="ENDO_EXONUCLEASE_PHOSPHATASE DOMAIN-CONTAINING PROTEIN"/>
    <property type="match status" value="1"/>
</dbReference>
<organism evidence="3 4">
    <name type="scientific">Galendromus occidentalis</name>
    <name type="common">western predatory mite</name>
    <dbReference type="NCBI Taxonomy" id="34638"/>
    <lineage>
        <taxon>Eukaryota</taxon>
        <taxon>Metazoa</taxon>
        <taxon>Ecdysozoa</taxon>
        <taxon>Arthropoda</taxon>
        <taxon>Chelicerata</taxon>
        <taxon>Arachnida</taxon>
        <taxon>Acari</taxon>
        <taxon>Parasitiformes</taxon>
        <taxon>Mesostigmata</taxon>
        <taxon>Gamasina</taxon>
        <taxon>Phytoseioidea</taxon>
        <taxon>Phytoseiidae</taxon>
        <taxon>Typhlodrominae</taxon>
        <taxon>Galendromus</taxon>
    </lineage>
</organism>
<protein>
    <submittedName>
        <fullName evidence="4">Uncharacterized protein LOC108864395</fullName>
    </submittedName>
</protein>
<dbReference type="Pfam" id="PF03372">
    <property type="entry name" value="Exo_endo_phos"/>
    <property type="match status" value="1"/>
</dbReference>
<feature type="compositionally biased region" description="Polar residues" evidence="1">
    <location>
        <begin position="493"/>
        <end position="502"/>
    </location>
</feature>
<feature type="region of interest" description="Disordered" evidence="1">
    <location>
        <begin position="483"/>
        <end position="502"/>
    </location>
</feature>
<dbReference type="SUPFAM" id="SSF56219">
    <property type="entry name" value="DNase I-like"/>
    <property type="match status" value="1"/>
</dbReference>
<evidence type="ECO:0000313" key="3">
    <source>
        <dbReference type="Proteomes" id="UP000694867"/>
    </source>
</evidence>
<dbReference type="AlphaFoldDB" id="A0AAJ7L6E7"/>